<dbReference type="GO" id="GO:0004864">
    <property type="term" value="F:protein phosphatase inhibitor activity"/>
    <property type="evidence" value="ECO:0007669"/>
    <property type="project" value="TreeGrafter"/>
</dbReference>
<dbReference type="EMBL" id="CM007384">
    <property type="protein sequence ID" value="ONK71739.1"/>
    <property type="molecule type" value="Genomic_DNA"/>
</dbReference>
<feature type="domain" description="Bet v I/Major latex protein" evidence="3">
    <location>
        <begin position="2"/>
        <end position="125"/>
    </location>
</feature>
<keyword evidence="2" id="KW-0017">Alkaloid metabolism</keyword>
<dbReference type="PANTHER" id="PTHR31213:SF19">
    <property type="entry name" value="BET V I_MAJOR LATEX PROTEIN DOMAIN-CONTAINING PROTEIN"/>
    <property type="match status" value="1"/>
</dbReference>
<organism evidence="4 5">
    <name type="scientific">Asparagus officinalis</name>
    <name type="common">Garden asparagus</name>
    <dbReference type="NCBI Taxonomy" id="4686"/>
    <lineage>
        <taxon>Eukaryota</taxon>
        <taxon>Viridiplantae</taxon>
        <taxon>Streptophyta</taxon>
        <taxon>Embryophyta</taxon>
        <taxon>Tracheophyta</taxon>
        <taxon>Spermatophyta</taxon>
        <taxon>Magnoliopsida</taxon>
        <taxon>Liliopsida</taxon>
        <taxon>Asparagales</taxon>
        <taxon>Asparagaceae</taxon>
        <taxon>Asparagoideae</taxon>
        <taxon>Asparagus</taxon>
    </lineage>
</organism>
<dbReference type="Pfam" id="PF00407">
    <property type="entry name" value="Bet_v_1"/>
    <property type="match status" value="1"/>
</dbReference>
<protein>
    <recommendedName>
        <fullName evidence="3">Bet v I/Major latex protein domain-containing protein</fullName>
    </recommendedName>
</protein>
<dbReference type="Gene3D" id="3.30.530.20">
    <property type="match status" value="1"/>
</dbReference>
<sequence>MKGNVSQDVDMEATADEAWGVFGTLRVVELICKVLSGAVSRAEVDGDGGVGTVISFVFASAFKEKIVALDNEKRIKEVEVIQGGLLDLGFKSHRVRFEIMEKNQSHSIIKSTIEYEIDDEHAEKASVVDDNNIGRLATLVEGVAKCHLEEKANAVKC</sequence>
<dbReference type="Proteomes" id="UP000243459">
    <property type="component" value="Chromosome 4"/>
</dbReference>
<dbReference type="GO" id="GO:0009738">
    <property type="term" value="P:abscisic acid-activated signaling pathway"/>
    <property type="evidence" value="ECO:0007669"/>
    <property type="project" value="TreeGrafter"/>
</dbReference>
<evidence type="ECO:0000313" key="4">
    <source>
        <dbReference type="EMBL" id="ONK71739.1"/>
    </source>
</evidence>
<dbReference type="AlphaFoldDB" id="A0A5P1F4M6"/>
<name>A0A5P1F4M6_ASPOF</name>
<comment type="similarity">
    <text evidence="1">Belongs to the BetVI family.</text>
</comment>
<dbReference type="InterPro" id="IPR050279">
    <property type="entry name" value="Plant_def-hormone_signal"/>
</dbReference>
<reference evidence="5" key="1">
    <citation type="journal article" date="2017" name="Nat. Commun.">
        <title>The asparagus genome sheds light on the origin and evolution of a young Y chromosome.</title>
        <authorList>
            <person name="Harkess A."/>
            <person name="Zhou J."/>
            <person name="Xu C."/>
            <person name="Bowers J.E."/>
            <person name="Van der Hulst R."/>
            <person name="Ayyampalayam S."/>
            <person name="Mercati F."/>
            <person name="Riccardi P."/>
            <person name="McKain M.R."/>
            <person name="Kakrana A."/>
            <person name="Tang H."/>
            <person name="Ray J."/>
            <person name="Groenendijk J."/>
            <person name="Arikit S."/>
            <person name="Mathioni S.M."/>
            <person name="Nakano M."/>
            <person name="Shan H."/>
            <person name="Telgmann-Rauber A."/>
            <person name="Kanno A."/>
            <person name="Yue Z."/>
            <person name="Chen H."/>
            <person name="Li W."/>
            <person name="Chen Y."/>
            <person name="Xu X."/>
            <person name="Zhang Y."/>
            <person name="Luo S."/>
            <person name="Chen H."/>
            <person name="Gao J."/>
            <person name="Mao Z."/>
            <person name="Pires J.C."/>
            <person name="Luo M."/>
            <person name="Kudrna D."/>
            <person name="Wing R.A."/>
            <person name="Meyers B.C."/>
            <person name="Yi K."/>
            <person name="Kong H."/>
            <person name="Lavrijsen P."/>
            <person name="Sunseri F."/>
            <person name="Falavigna A."/>
            <person name="Ye Y."/>
            <person name="Leebens-Mack J.H."/>
            <person name="Chen G."/>
        </authorList>
    </citation>
    <scope>NUCLEOTIDE SEQUENCE [LARGE SCALE GENOMIC DNA]</scope>
    <source>
        <strain evidence="5">cv. DH0086</strain>
    </source>
</reference>
<dbReference type="GO" id="GO:0010427">
    <property type="term" value="F:abscisic acid binding"/>
    <property type="evidence" value="ECO:0007669"/>
    <property type="project" value="TreeGrafter"/>
</dbReference>
<dbReference type="PANTHER" id="PTHR31213">
    <property type="entry name" value="OS08G0374000 PROTEIN-RELATED"/>
    <property type="match status" value="1"/>
</dbReference>
<keyword evidence="5" id="KW-1185">Reference proteome</keyword>
<evidence type="ECO:0000256" key="1">
    <source>
        <dbReference type="ARBA" id="ARBA00009744"/>
    </source>
</evidence>
<dbReference type="Gramene" id="ONK71739">
    <property type="protein sequence ID" value="ONK71739"/>
    <property type="gene ID" value="A4U43_C04F11870"/>
</dbReference>
<dbReference type="SUPFAM" id="SSF55961">
    <property type="entry name" value="Bet v1-like"/>
    <property type="match status" value="1"/>
</dbReference>
<dbReference type="InterPro" id="IPR023393">
    <property type="entry name" value="START-like_dom_sf"/>
</dbReference>
<dbReference type="GO" id="GO:0005737">
    <property type="term" value="C:cytoplasm"/>
    <property type="evidence" value="ECO:0007669"/>
    <property type="project" value="TreeGrafter"/>
</dbReference>
<dbReference type="OMA" id="YRYRFQI"/>
<dbReference type="GO" id="GO:0038023">
    <property type="term" value="F:signaling receptor activity"/>
    <property type="evidence" value="ECO:0007669"/>
    <property type="project" value="TreeGrafter"/>
</dbReference>
<evidence type="ECO:0000313" key="5">
    <source>
        <dbReference type="Proteomes" id="UP000243459"/>
    </source>
</evidence>
<proteinExistence type="inferred from homology"/>
<dbReference type="InterPro" id="IPR000916">
    <property type="entry name" value="Bet_v_I/MLP"/>
</dbReference>
<dbReference type="GO" id="GO:0006952">
    <property type="term" value="P:defense response"/>
    <property type="evidence" value="ECO:0007669"/>
    <property type="project" value="InterPro"/>
</dbReference>
<accession>A0A5P1F4M6</accession>
<dbReference type="GO" id="GO:0005634">
    <property type="term" value="C:nucleus"/>
    <property type="evidence" value="ECO:0007669"/>
    <property type="project" value="TreeGrafter"/>
</dbReference>
<dbReference type="GO" id="GO:0009820">
    <property type="term" value="P:alkaloid metabolic process"/>
    <property type="evidence" value="ECO:0007669"/>
    <property type="project" value="UniProtKB-KW"/>
</dbReference>
<gene>
    <name evidence="4" type="ORF">A4U43_C04F11870</name>
</gene>
<evidence type="ECO:0000256" key="2">
    <source>
        <dbReference type="ARBA" id="ARBA00022589"/>
    </source>
</evidence>
<evidence type="ECO:0000259" key="3">
    <source>
        <dbReference type="Pfam" id="PF00407"/>
    </source>
</evidence>